<keyword evidence="2" id="KW-1185">Reference proteome</keyword>
<dbReference type="Proteomes" id="UP001055811">
    <property type="component" value="Linkage Group LG03"/>
</dbReference>
<accession>A0ACB9EXN3</accession>
<sequence>MGELPALLGNLKGDIVTEIDTRVAAAIASIPPAPVAPPPPADRPLGAVVPGGGRYGEDEDEPLRVHAEDGHQRVCERG</sequence>
<comment type="caution">
    <text evidence="1">The sequence shown here is derived from an EMBL/GenBank/DDBJ whole genome shotgun (WGS) entry which is preliminary data.</text>
</comment>
<proteinExistence type="predicted"/>
<dbReference type="EMBL" id="CM042011">
    <property type="protein sequence ID" value="KAI3763709.1"/>
    <property type="molecule type" value="Genomic_DNA"/>
</dbReference>
<protein>
    <submittedName>
        <fullName evidence="1">Uncharacterized protein</fullName>
    </submittedName>
</protein>
<evidence type="ECO:0000313" key="2">
    <source>
        <dbReference type="Proteomes" id="UP001055811"/>
    </source>
</evidence>
<organism evidence="1 2">
    <name type="scientific">Cichorium intybus</name>
    <name type="common">Chicory</name>
    <dbReference type="NCBI Taxonomy" id="13427"/>
    <lineage>
        <taxon>Eukaryota</taxon>
        <taxon>Viridiplantae</taxon>
        <taxon>Streptophyta</taxon>
        <taxon>Embryophyta</taxon>
        <taxon>Tracheophyta</taxon>
        <taxon>Spermatophyta</taxon>
        <taxon>Magnoliopsida</taxon>
        <taxon>eudicotyledons</taxon>
        <taxon>Gunneridae</taxon>
        <taxon>Pentapetalae</taxon>
        <taxon>asterids</taxon>
        <taxon>campanulids</taxon>
        <taxon>Asterales</taxon>
        <taxon>Asteraceae</taxon>
        <taxon>Cichorioideae</taxon>
        <taxon>Cichorieae</taxon>
        <taxon>Cichoriinae</taxon>
        <taxon>Cichorium</taxon>
    </lineage>
</organism>
<reference evidence="2" key="1">
    <citation type="journal article" date="2022" name="Mol. Ecol. Resour.">
        <title>The genomes of chicory, endive, great burdock and yacon provide insights into Asteraceae palaeo-polyploidization history and plant inulin production.</title>
        <authorList>
            <person name="Fan W."/>
            <person name="Wang S."/>
            <person name="Wang H."/>
            <person name="Wang A."/>
            <person name="Jiang F."/>
            <person name="Liu H."/>
            <person name="Zhao H."/>
            <person name="Xu D."/>
            <person name="Zhang Y."/>
        </authorList>
    </citation>
    <scope>NUCLEOTIDE SEQUENCE [LARGE SCALE GENOMIC DNA]</scope>
    <source>
        <strain evidence="2">cv. Punajuju</strain>
    </source>
</reference>
<evidence type="ECO:0000313" key="1">
    <source>
        <dbReference type="EMBL" id="KAI3763709.1"/>
    </source>
</evidence>
<gene>
    <name evidence="1" type="ORF">L2E82_13703</name>
</gene>
<reference evidence="1 2" key="2">
    <citation type="journal article" date="2022" name="Mol. Ecol. Resour.">
        <title>The genomes of chicory, endive, great burdock and yacon provide insights into Asteraceae paleo-polyploidization history and plant inulin production.</title>
        <authorList>
            <person name="Fan W."/>
            <person name="Wang S."/>
            <person name="Wang H."/>
            <person name="Wang A."/>
            <person name="Jiang F."/>
            <person name="Liu H."/>
            <person name="Zhao H."/>
            <person name="Xu D."/>
            <person name="Zhang Y."/>
        </authorList>
    </citation>
    <scope>NUCLEOTIDE SEQUENCE [LARGE SCALE GENOMIC DNA]</scope>
    <source>
        <strain evidence="2">cv. Punajuju</strain>
        <tissue evidence="1">Leaves</tissue>
    </source>
</reference>
<name>A0ACB9EXN3_CICIN</name>